<dbReference type="Pfam" id="PF01412">
    <property type="entry name" value="ArfGap"/>
    <property type="match status" value="1"/>
</dbReference>
<feature type="compositionally biased region" description="Basic residues" evidence="7">
    <location>
        <begin position="497"/>
        <end position="511"/>
    </location>
</feature>
<feature type="compositionally biased region" description="Low complexity" evidence="7">
    <location>
        <begin position="120"/>
        <end position="140"/>
    </location>
</feature>
<feature type="region of interest" description="Disordered" evidence="7">
    <location>
        <begin position="101"/>
        <end position="140"/>
    </location>
</feature>
<feature type="compositionally biased region" description="Polar residues" evidence="7">
    <location>
        <begin position="105"/>
        <end position="119"/>
    </location>
</feature>
<dbReference type="PANTHER" id="PTHR23180:SF160">
    <property type="entry name" value="ADP-RIBOSYLATION FACTOR GTPASE-ACTIVATING PROTEIN EFFECTOR PROTEIN 1"/>
    <property type="match status" value="1"/>
</dbReference>
<organism evidence="10 11">
    <name type="scientific">Phakopsora pachyrhizi</name>
    <name type="common">Asian soybean rust disease fungus</name>
    <dbReference type="NCBI Taxonomy" id="170000"/>
    <lineage>
        <taxon>Eukaryota</taxon>
        <taxon>Fungi</taxon>
        <taxon>Dikarya</taxon>
        <taxon>Basidiomycota</taxon>
        <taxon>Pucciniomycotina</taxon>
        <taxon>Pucciniomycetes</taxon>
        <taxon>Pucciniales</taxon>
        <taxon>Phakopsoraceae</taxon>
        <taxon>Phakopsora</taxon>
    </lineage>
</organism>
<feature type="compositionally biased region" description="Polar residues" evidence="7">
    <location>
        <begin position="636"/>
        <end position="650"/>
    </location>
</feature>
<dbReference type="AlphaFoldDB" id="A0AAV0AD90"/>
<keyword evidence="3 5" id="KW-0863">Zinc-finger</keyword>
<dbReference type="SUPFAM" id="SSF50729">
    <property type="entry name" value="PH domain-like"/>
    <property type="match status" value="1"/>
</dbReference>
<evidence type="ECO:0000256" key="1">
    <source>
        <dbReference type="ARBA" id="ARBA00022468"/>
    </source>
</evidence>
<feature type="compositionally biased region" description="Basic and acidic residues" evidence="7">
    <location>
        <begin position="512"/>
        <end position="523"/>
    </location>
</feature>
<feature type="compositionally biased region" description="Basic and acidic residues" evidence="7">
    <location>
        <begin position="801"/>
        <end position="814"/>
    </location>
</feature>
<feature type="region of interest" description="Disordered" evidence="7">
    <location>
        <begin position="50"/>
        <end position="89"/>
    </location>
</feature>
<dbReference type="FunFam" id="1.10.220.150:FF:000009">
    <property type="entry name" value="stromal membrane-associated protein 1 isoform X1"/>
    <property type="match status" value="1"/>
</dbReference>
<dbReference type="InterPro" id="IPR001164">
    <property type="entry name" value="ArfGAP_dom"/>
</dbReference>
<dbReference type="InterPro" id="IPR001849">
    <property type="entry name" value="PH_domain"/>
</dbReference>
<feature type="coiled-coil region" evidence="6">
    <location>
        <begin position="374"/>
        <end position="415"/>
    </location>
</feature>
<dbReference type="GO" id="GO:0008270">
    <property type="term" value="F:zinc ion binding"/>
    <property type="evidence" value="ECO:0007669"/>
    <property type="project" value="UniProtKB-KW"/>
</dbReference>
<feature type="region of interest" description="Disordered" evidence="7">
    <location>
        <begin position="801"/>
        <end position="866"/>
    </location>
</feature>
<keyword evidence="2" id="KW-0479">Metal-binding</keyword>
<dbReference type="PRINTS" id="PR00405">
    <property type="entry name" value="REVINTRACTNG"/>
</dbReference>
<dbReference type="Gene3D" id="1.10.220.150">
    <property type="entry name" value="Arf GTPase activating protein"/>
    <property type="match status" value="1"/>
</dbReference>
<dbReference type="InterPro" id="IPR027267">
    <property type="entry name" value="AH/BAR_dom_sf"/>
</dbReference>
<feature type="compositionally biased region" description="Low complexity" evidence="7">
    <location>
        <begin position="50"/>
        <end position="83"/>
    </location>
</feature>
<evidence type="ECO:0000256" key="4">
    <source>
        <dbReference type="ARBA" id="ARBA00022833"/>
    </source>
</evidence>
<dbReference type="PROSITE" id="PS50003">
    <property type="entry name" value="PH_DOMAIN"/>
    <property type="match status" value="1"/>
</dbReference>
<feature type="domain" description="Arf-GAP" evidence="9">
    <location>
        <begin position="872"/>
        <end position="993"/>
    </location>
</feature>
<evidence type="ECO:0000256" key="5">
    <source>
        <dbReference type="PROSITE-ProRule" id="PRU00288"/>
    </source>
</evidence>
<dbReference type="InterPro" id="IPR045258">
    <property type="entry name" value="ACAP1/2/3-like"/>
</dbReference>
<reference evidence="10" key="1">
    <citation type="submission" date="2022-06" db="EMBL/GenBank/DDBJ databases">
        <authorList>
            <consortium name="SYNGENTA / RWTH Aachen University"/>
        </authorList>
    </citation>
    <scope>NUCLEOTIDE SEQUENCE</scope>
</reference>
<evidence type="ECO:0000256" key="3">
    <source>
        <dbReference type="ARBA" id="ARBA00022771"/>
    </source>
</evidence>
<feature type="compositionally biased region" description="Basic and acidic residues" evidence="7">
    <location>
        <begin position="824"/>
        <end position="836"/>
    </location>
</feature>
<keyword evidence="4" id="KW-0862">Zinc</keyword>
<feature type="region of interest" description="Disordered" evidence="7">
    <location>
        <begin position="491"/>
        <end position="523"/>
    </location>
</feature>
<name>A0AAV0AD90_PHAPC</name>
<dbReference type="Proteomes" id="UP001153365">
    <property type="component" value="Unassembled WGS sequence"/>
</dbReference>
<evidence type="ECO:0000313" key="11">
    <source>
        <dbReference type="Proteomes" id="UP001153365"/>
    </source>
</evidence>
<dbReference type="SMART" id="SM00105">
    <property type="entry name" value="ArfGap"/>
    <property type="match status" value="1"/>
</dbReference>
<keyword evidence="11" id="KW-1185">Reference proteome</keyword>
<keyword evidence="6" id="KW-0175">Coiled coil</keyword>
<dbReference type="Gene3D" id="2.30.29.30">
    <property type="entry name" value="Pleckstrin-homology domain (PH domain)/Phosphotyrosine-binding domain (PTB)"/>
    <property type="match status" value="1"/>
</dbReference>
<dbReference type="PANTHER" id="PTHR23180">
    <property type="entry name" value="CENTAURIN/ARF"/>
    <property type="match status" value="1"/>
</dbReference>
<dbReference type="SUPFAM" id="SSF57863">
    <property type="entry name" value="ArfGap/RecO-like zinc finger"/>
    <property type="match status" value="1"/>
</dbReference>
<evidence type="ECO:0000256" key="2">
    <source>
        <dbReference type="ARBA" id="ARBA00022723"/>
    </source>
</evidence>
<evidence type="ECO:0000259" key="9">
    <source>
        <dbReference type="PROSITE" id="PS50115"/>
    </source>
</evidence>
<comment type="caution">
    <text evidence="10">The sequence shown here is derived from an EMBL/GenBank/DDBJ whole genome shotgun (WGS) entry which is preliminary data.</text>
</comment>
<gene>
    <name evidence="10" type="ORF">PPACK8108_LOCUS47</name>
</gene>
<evidence type="ECO:0000256" key="7">
    <source>
        <dbReference type="SAM" id="MobiDB-lite"/>
    </source>
</evidence>
<sequence length="993" mass="112354">MSQPLLDWSGSLISRQATSRSSLSSLPINFNPLTHSSTVGTTASLAITSTSSPSPTLNLTSTHSSPSNQNLDPTLTSQTPTRSSSRRRPISSLYKIGGSLHSMLSKPQNHSPPQSSINDSQQAQLSKSQTQTSSSSQDQALSIPVTSAQLSSNYYPSTTLTDPIILDSSELEDGPLFRATLLGLERRAHQLKKSLKSLIRGFEKMHLGITTSLEAYDRMEEALRLVDDLSPAAFRPLNQCYYQSAHVTFGKIDKERIERLELHTIGPLKKLSQGFKTLETFKKNFEYECKTYDEFMRQYLSTKFDEEIDLKRARQMKIRFTFARKYYHHKLYELTILYETKVLDILSENMKFEHLSRHLTSELDQLGQQLDLFYVEVKKNRAKIEQQIQCSQDNLKSLERQLKLVTEELESHRFEGAGFGSGYHHLIRSSTSYRSTPGSQRYPTSFPPVVDENPASFDGDLAEMGNQSHNKSHDFGEKLIGFALSIAGRASDGSNLNRKKKKPGAPHRPGHHERLFTPDPLRIKGTDETIPQKSNFPAISPIKTSAPDTVPSFQLKTSEAYLTQKDQLETNLSEAFKEPIQKKEGFLLSCTKNYTASSSKRRTSFSIHSPTSSQFKRHDTSFKSRPTTSSGGGGSQNHISGQSSSHDSGNRNWKKVWCVLALGEFREYSGESYLTETSRSKIDLRFAMVRERGGRDDRKFSFEIVTSQFVRIYQASNHEEMKEWISAIESCIESLLNGLSSNRDIKNRSALKPSKKKRTIDTSKRLSGQFSLLPSEQIIRPSAKLINKSGSDSSALEFMNIRRDSDIGQTERKPRPNSIGLKTVDSEAKNKKQEAEKSDEEEYETVEGENEEGDDDEEDGDDFDQEEEKRIRLKLALVEELDRLAKSSKCAECGRPNPRWASYNLGILICIRCSGIHRSLGSHISKVRSIDLDDWSEEQVKNIREIGNLKSKSIWEFKLMKDKTSETVGKGKEEEKDYAKFIKDKYLVQKYIK</sequence>
<dbReference type="CDD" id="cd08204">
    <property type="entry name" value="ArfGap"/>
    <property type="match status" value="1"/>
</dbReference>
<protein>
    <submittedName>
        <fullName evidence="10">GTPase activating protein for Arf-domain-containing protein</fullName>
    </submittedName>
</protein>
<feature type="domain" description="PH" evidence="8">
    <location>
        <begin position="636"/>
        <end position="733"/>
    </location>
</feature>
<proteinExistence type="predicted"/>
<dbReference type="SMART" id="SM00233">
    <property type="entry name" value="PH"/>
    <property type="match status" value="1"/>
</dbReference>
<dbReference type="SUPFAM" id="SSF103657">
    <property type="entry name" value="BAR/IMD domain-like"/>
    <property type="match status" value="1"/>
</dbReference>
<dbReference type="EMBL" id="CALTRL010000005">
    <property type="protein sequence ID" value="CAH7665762.1"/>
    <property type="molecule type" value="Genomic_DNA"/>
</dbReference>
<evidence type="ECO:0000256" key="6">
    <source>
        <dbReference type="SAM" id="Coils"/>
    </source>
</evidence>
<evidence type="ECO:0000259" key="8">
    <source>
        <dbReference type="PROSITE" id="PS50003"/>
    </source>
</evidence>
<dbReference type="GO" id="GO:0005096">
    <property type="term" value="F:GTPase activator activity"/>
    <property type="evidence" value="ECO:0007669"/>
    <property type="project" value="UniProtKB-KW"/>
</dbReference>
<feature type="compositionally biased region" description="Acidic residues" evidence="7">
    <location>
        <begin position="837"/>
        <end position="866"/>
    </location>
</feature>
<dbReference type="InterPro" id="IPR037278">
    <property type="entry name" value="ARFGAP/RecO"/>
</dbReference>
<feature type="region of interest" description="Disordered" evidence="7">
    <location>
        <begin position="599"/>
        <end position="650"/>
    </location>
</feature>
<feature type="compositionally biased region" description="Polar residues" evidence="7">
    <location>
        <begin position="599"/>
        <end position="614"/>
    </location>
</feature>
<dbReference type="InterPro" id="IPR011993">
    <property type="entry name" value="PH-like_dom_sf"/>
</dbReference>
<dbReference type="Pfam" id="PF00169">
    <property type="entry name" value="PH"/>
    <property type="match status" value="1"/>
</dbReference>
<dbReference type="Gene3D" id="1.20.1270.60">
    <property type="entry name" value="Arfaptin homology (AH) domain/BAR domain"/>
    <property type="match status" value="1"/>
</dbReference>
<dbReference type="PROSITE" id="PS50115">
    <property type="entry name" value="ARFGAP"/>
    <property type="match status" value="1"/>
</dbReference>
<evidence type="ECO:0000313" key="10">
    <source>
        <dbReference type="EMBL" id="CAH7665762.1"/>
    </source>
</evidence>
<keyword evidence="1" id="KW-0343">GTPase activation</keyword>
<accession>A0AAV0AD90</accession>
<dbReference type="InterPro" id="IPR038508">
    <property type="entry name" value="ArfGAP_dom_sf"/>
</dbReference>